<dbReference type="InterPro" id="IPR013974">
    <property type="entry name" value="SAF"/>
</dbReference>
<gene>
    <name evidence="4" type="ORF">F4Y08_09555</name>
</gene>
<dbReference type="Pfam" id="PF04295">
    <property type="entry name" value="GD_AH_second"/>
    <property type="match status" value="2"/>
</dbReference>
<keyword evidence="2" id="KW-0456">Lyase</keyword>
<dbReference type="Pfam" id="PF20629">
    <property type="entry name" value="GD_AH_C"/>
    <property type="match status" value="1"/>
</dbReference>
<evidence type="ECO:0000256" key="2">
    <source>
        <dbReference type="ARBA" id="ARBA00023239"/>
    </source>
</evidence>
<dbReference type="EMBL" id="VXPY01000069">
    <property type="protein sequence ID" value="MYD90563.1"/>
    <property type="molecule type" value="Genomic_DNA"/>
</dbReference>
<dbReference type="InterPro" id="IPR052172">
    <property type="entry name" value="UxaA_altronate/galactarate_dh"/>
</dbReference>
<sequence>MASLPFSSVARLPLPGDNVAIATRRLERGTEIATEQGTFALDATVLEGHRFAIEPIAAGKQLLSWQMPFGTAAVGIEPGQYVCNDSMLEALAGRAVQMDLPATPNFESEIPPFVLDAESFQPGEPVPVNPVPDTFMGYPRTGGRGSGTRNVILLLGTSSLTGGFVRALEATLQADADALDNVDAIVAVAHTEGAVPDPNNLELVLRTLAGFVIHPNAAAVLAVDHGTEPVNNRALATWMADKGYPVDHVKHEFLSLSGTFEEDLDRAAETVRNWYPELVQTLRTAQPVSELKLALQCGGSDSFSGISGNPLAAWVAREIIRNGGGANLAETDELIGAEPYICNNVRNLATAREFLDTVEAFKARAARHGHSAEGNPSGGNKFRGLYNIFLKSIGAAMKRDPDVRLEHVLAYGQLMEEPGFCFMDSPGNDLESIAGQVASGCNIIFFVTGNGSITNFPFVPTVKIVTTTERFDLLQGDMDINAGRYLDGTPMDDLGRDLYARTLAVAGGERTVGEKAGHSQVQLWRNWALDSDDQAMVPPAPIQTAKAIQVVNGRGDLDFAFPGIRRGDRVLPRDMNLIVPTSLCSGQIASLAVRRLSNVLGSVGNFATVVHHEGCGASSGTSEELYARTLAGYVRHPQVRHCLLMEHGCEKTHNDFMRHVLEDSGVETDNLGWASVQLDGGIAPVLSKVEDWFRSRLESEPTVVPETGSLDQLRIALGHVGNLGDSDQRVLASLATIVAAHGGLVVVPANADWLSLIPEAADAGPTLAYAQQAAEHGLHLMDCPTVHWVETLSGLGATGPDLILVLVAGHPVQGHPFIPTVEFGLGPNASPDLDLSLDPNLSASEQIARILSVAEEVLSGSRKVRALQTGNIDFQITRGPTGISL</sequence>
<dbReference type="GO" id="GO:0016787">
    <property type="term" value="F:hydrolase activity"/>
    <property type="evidence" value="ECO:0007669"/>
    <property type="project" value="UniProtKB-KW"/>
</dbReference>
<comment type="caution">
    <text evidence="4">The sequence shown here is derived from an EMBL/GenBank/DDBJ whole genome shotgun (WGS) entry which is preliminary data.</text>
</comment>
<comment type="similarity">
    <text evidence="1">Belongs to the UxaA family.</text>
</comment>
<evidence type="ECO:0000256" key="1">
    <source>
        <dbReference type="ARBA" id="ARBA00010986"/>
    </source>
</evidence>
<proteinExistence type="inferred from homology"/>
<dbReference type="AlphaFoldDB" id="A0A6B1DV59"/>
<dbReference type="InterPro" id="IPR048332">
    <property type="entry name" value="GD_AH_C"/>
</dbReference>
<keyword evidence="4" id="KW-0378">Hydrolase</keyword>
<evidence type="ECO:0000313" key="4">
    <source>
        <dbReference type="EMBL" id="MYD90563.1"/>
    </source>
</evidence>
<dbReference type="PANTHER" id="PTHR30536:SF5">
    <property type="entry name" value="ALTRONATE DEHYDRATASE"/>
    <property type="match status" value="1"/>
</dbReference>
<dbReference type="GO" id="GO:0016829">
    <property type="term" value="F:lyase activity"/>
    <property type="evidence" value="ECO:0007669"/>
    <property type="project" value="UniProtKB-KW"/>
</dbReference>
<dbReference type="Gene3D" id="2.30.130.110">
    <property type="match status" value="1"/>
</dbReference>
<organism evidence="4">
    <name type="scientific">Caldilineaceae bacterium SB0662_bin_9</name>
    <dbReference type="NCBI Taxonomy" id="2605258"/>
    <lineage>
        <taxon>Bacteria</taxon>
        <taxon>Bacillati</taxon>
        <taxon>Chloroflexota</taxon>
        <taxon>Caldilineae</taxon>
        <taxon>Caldilineales</taxon>
        <taxon>Caldilineaceae</taxon>
    </lineage>
</organism>
<name>A0A6B1DV59_9CHLR</name>
<protein>
    <submittedName>
        <fullName evidence="4">Altronate hydrolase</fullName>
    </submittedName>
</protein>
<dbReference type="SMART" id="SM00858">
    <property type="entry name" value="SAF"/>
    <property type="match status" value="1"/>
</dbReference>
<reference evidence="4" key="1">
    <citation type="submission" date="2019-09" db="EMBL/GenBank/DDBJ databases">
        <title>Characterisation of the sponge microbiome using genome-centric metagenomics.</title>
        <authorList>
            <person name="Engelberts J.P."/>
            <person name="Robbins S.J."/>
            <person name="De Goeij J.M."/>
            <person name="Aranda M."/>
            <person name="Bell S.C."/>
            <person name="Webster N.S."/>
        </authorList>
    </citation>
    <scope>NUCLEOTIDE SEQUENCE</scope>
    <source>
        <strain evidence="4">SB0662_bin_9</strain>
    </source>
</reference>
<feature type="domain" description="SAF" evidence="3">
    <location>
        <begin position="17"/>
        <end position="88"/>
    </location>
</feature>
<accession>A0A6B1DV59</accession>
<dbReference type="PANTHER" id="PTHR30536">
    <property type="entry name" value="ALTRONATE/GALACTARATE DEHYDRATASE"/>
    <property type="match status" value="1"/>
</dbReference>
<dbReference type="InterPro" id="IPR007392">
    <property type="entry name" value="GD_AH_second"/>
</dbReference>
<evidence type="ECO:0000259" key="3">
    <source>
        <dbReference type="SMART" id="SM00858"/>
    </source>
</evidence>